<dbReference type="Proteomes" id="UP000181790">
    <property type="component" value="Unassembled WGS sequence"/>
</dbReference>
<dbReference type="RefSeq" id="WP_071506430.1">
    <property type="nucleotide sequence ID" value="NZ_MORL01000031.1"/>
</dbReference>
<dbReference type="SUPFAM" id="SSF46458">
    <property type="entry name" value="Globin-like"/>
    <property type="match status" value="1"/>
</dbReference>
<dbReference type="GO" id="GO:0019825">
    <property type="term" value="F:oxygen binding"/>
    <property type="evidence" value="ECO:0007669"/>
    <property type="project" value="InterPro"/>
</dbReference>
<evidence type="ECO:0008006" key="3">
    <source>
        <dbReference type="Google" id="ProtNLM"/>
    </source>
</evidence>
<dbReference type="EMBL" id="MORL01000031">
    <property type="protein sequence ID" value="OIN55970.1"/>
    <property type="molecule type" value="Genomic_DNA"/>
</dbReference>
<evidence type="ECO:0000313" key="2">
    <source>
        <dbReference type="Proteomes" id="UP000181790"/>
    </source>
</evidence>
<evidence type="ECO:0000313" key="1">
    <source>
        <dbReference type="EMBL" id="OIN55970.1"/>
    </source>
</evidence>
<sequence>MEKPAERSDIKSRADIERLVNTFYEYVHKDALLAPVFNLPPERWEYHLNRTYNFWENWLFQTGNYGGGLMWAHLEKNQTHPFQKAHFEHWLSIWFGTVDALFTGPRAEFIKSKALEIGGWMFGHIDRLNQEQGPKTQQ</sequence>
<keyword evidence="2" id="KW-1185">Reference proteome</keyword>
<reference evidence="1 2" key="1">
    <citation type="submission" date="2016-10" db="EMBL/GenBank/DDBJ databases">
        <title>Arsenicibacter rosenii gen. nov., sp. nov., an efficient arsenic-methylating bacterium isolated from an arsenic-contaminated paddy soil.</title>
        <authorList>
            <person name="Huang K."/>
        </authorList>
    </citation>
    <scope>NUCLEOTIDE SEQUENCE [LARGE SCALE GENOMIC DNA]</scope>
    <source>
        <strain evidence="1 2">SM-1</strain>
    </source>
</reference>
<protein>
    <recommendedName>
        <fullName evidence="3">Globin</fullName>
    </recommendedName>
</protein>
<dbReference type="InterPro" id="IPR012292">
    <property type="entry name" value="Globin/Proto"/>
</dbReference>
<dbReference type="GO" id="GO:0020037">
    <property type="term" value="F:heme binding"/>
    <property type="evidence" value="ECO:0007669"/>
    <property type="project" value="InterPro"/>
</dbReference>
<dbReference type="CDD" id="cd08916">
    <property type="entry name" value="TrHb3_P"/>
    <property type="match status" value="1"/>
</dbReference>
<accession>A0A1S2VC28</accession>
<dbReference type="Gene3D" id="1.10.490.10">
    <property type="entry name" value="Globins"/>
    <property type="match status" value="1"/>
</dbReference>
<dbReference type="InterPro" id="IPR009050">
    <property type="entry name" value="Globin-like_sf"/>
</dbReference>
<name>A0A1S2VC28_9BACT</name>
<organism evidence="1 2">
    <name type="scientific">Arsenicibacter rosenii</name>
    <dbReference type="NCBI Taxonomy" id="1750698"/>
    <lineage>
        <taxon>Bacteria</taxon>
        <taxon>Pseudomonadati</taxon>
        <taxon>Bacteroidota</taxon>
        <taxon>Cytophagia</taxon>
        <taxon>Cytophagales</taxon>
        <taxon>Spirosomataceae</taxon>
        <taxon>Arsenicibacter</taxon>
    </lineage>
</organism>
<gene>
    <name evidence="1" type="ORF">BLX24_27420</name>
</gene>
<dbReference type="AlphaFoldDB" id="A0A1S2VC28"/>
<comment type="caution">
    <text evidence="1">The sequence shown here is derived from an EMBL/GenBank/DDBJ whole genome shotgun (WGS) entry which is preliminary data.</text>
</comment>
<proteinExistence type="predicted"/>